<organism evidence="1 2">
    <name type="scientific">Scutellospora calospora</name>
    <dbReference type="NCBI Taxonomy" id="85575"/>
    <lineage>
        <taxon>Eukaryota</taxon>
        <taxon>Fungi</taxon>
        <taxon>Fungi incertae sedis</taxon>
        <taxon>Mucoromycota</taxon>
        <taxon>Glomeromycotina</taxon>
        <taxon>Glomeromycetes</taxon>
        <taxon>Diversisporales</taxon>
        <taxon>Gigasporaceae</taxon>
        <taxon>Scutellospora</taxon>
    </lineage>
</organism>
<evidence type="ECO:0000313" key="1">
    <source>
        <dbReference type="EMBL" id="CAG8544408.1"/>
    </source>
</evidence>
<protein>
    <submittedName>
        <fullName evidence="1">10641_t:CDS:1</fullName>
    </submittedName>
</protein>
<proteinExistence type="predicted"/>
<sequence>GGRLEKVGKDQHSIRLSKKYRLLFYWDKEQKRAYDIWIDPHNKDLHPIHPGEILREELLKTYQITPQQLAKSIKVEEMREDYWLDLQKHYELECWKEQQELKKIFVLTKEKDQKEIITYHLRPLVKPIIVNDRLIKYVGISSHCDKHLSHGITRELVIELVELLNTRYFPFSGKQGKQKNYFKDYPEKDGENASVSEKTKYQFSQVITRYLVKNNLSESEMSQKLGLDKDTTAKLLRGYVENFSLDSLIAYVDKLHLPLQVKITEATRRTNPPLPDILGVLRLLIRSLSRKWLGSVPTARKKTPLFQLR</sequence>
<comment type="caution">
    <text evidence="1">The sequence shown here is derived from an EMBL/GenBank/DDBJ whole genome shotgun (WGS) entry which is preliminary data.</text>
</comment>
<accession>A0ACA9LQ61</accession>
<dbReference type="EMBL" id="CAJVPM010007309">
    <property type="protein sequence ID" value="CAG8544408.1"/>
    <property type="molecule type" value="Genomic_DNA"/>
</dbReference>
<dbReference type="Proteomes" id="UP000789860">
    <property type="component" value="Unassembled WGS sequence"/>
</dbReference>
<gene>
    <name evidence="1" type="ORF">SCALOS_LOCUS4960</name>
</gene>
<reference evidence="1" key="1">
    <citation type="submission" date="2021-06" db="EMBL/GenBank/DDBJ databases">
        <authorList>
            <person name="Kallberg Y."/>
            <person name="Tangrot J."/>
            <person name="Rosling A."/>
        </authorList>
    </citation>
    <scope>NUCLEOTIDE SEQUENCE</scope>
    <source>
        <strain evidence="1">AU212A</strain>
    </source>
</reference>
<name>A0ACA9LQ61_9GLOM</name>
<feature type="non-terminal residue" evidence="1">
    <location>
        <position position="1"/>
    </location>
</feature>
<keyword evidence="2" id="KW-1185">Reference proteome</keyword>
<evidence type="ECO:0000313" key="2">
    <source>
        <dbReference type="Proteomes" id="UP000789860"/>
    </source>
</evidence>